<evidence type="ECO:0000256" key="1">
    <source>
        <dbReference type="ARBA" id="ARBA00005278"/>
    </source>
</evidence>
<feature type="transmembrane region" description="Helical" evidence="3">
    <location>
        <begin position="264"/>
        <end position="284"/>
    </location>
</feature>
<dbReference type="Pfam" id="PF03323">
    <property type="entry name" value="GerA"/>
    <property type="match status" value="1"/>
</dbReference>
<evidence type="ECO:0000313" key="4">
    <source>
        <dbReference type="EMBL" id="MFD2114574.1"/>
    </source>
</evidence>
<dbReference type="InterPro" id="IPR004995">
    <property type="entry name" value="Spore_Ger"/>
</dbReference>
<gene>
    <name evidence="4" type="ORF">ACFSJH_02285</name>
</gene>
<comment type="caution">
    <text evidence="4">The sequence shown here is derived from an EMBL/GenBank/DDBJ whole genome shotgun (WGS) entry which is preliminary data.</text>
</comment>
<evidence type="ECO:0000256" key="2">
    <source>
        <dbReference type="ARBA" id="ARBA00023136"/>
    </source>
</evidence>
<evidence type="ECO:0000313" key="5">
    <source>
        <dbReference type="Proteomes" id="UP001597362"/>
    </source>
</evidence>
<dbReference type="RefSeq" id="WP_377769587.1">
    <property type="nucleotide sequence ID" value="NZ_JBHUHO010000007.1"/>
</dbReference>
<protein>
    <submittedName>
        <fullName evidence="4">Spore germination protein</fullName>
    </submittedName>
</protein>
<dbReference type="PANTHER" id="PTHR22550:SF5">
    <property type="entry name" value="LEUCINE ZIPPER PROTEIN 4"/>
    <property type="match status" value="1"/>
</dbReference>
<name>A0ABW4YGE9_9BACL</name>
<proteinExistence type="inferred from homology"/>
<keyword evidence="3" id="KW-0812">Transmembrane</keyword>
<feature type="transmembrane region" description="Helical" evidence="3">
    <location>
        <begin position="358"/>
        <end position="377"/>
    </location>
</feature>
<dbReference type="InterPro" id="IPR050768">
    <property type="entry name" value="UPF0353/GerABKA_families"/>
</dbReference>
<dbReference type="EMBL" id="JBHUHO010000007">
    <property type="protein sequence ID" value="MFD2114574.1"/>
    <property type="molecule type" value="Genomic_DNA"/>
</dbReference>
<accession>A0ABW4YGE9</accession>
<keyword evidence="3" id="KW-1133">Transmembrane helix</keyword>
<dbReference type="Proteomes" id="UP001597362">
    <property type="component" value="Unassembled WGS sequence"/>
</dbReference>
<dbReference type="PIRSF" id="PIRSF005690">
    <property type="entry name" value="GerBA"/>
    <property type="match status" value="1"/>
</dbReference>
<keyword evidence="5" id="KW-1185">Reference proteome</keyword>
<organism evidence="4 5">
    <name type="scientific">Paenibacillus yanchengensis</name>
    <dbReference type="NCBI Taxonomy" id="2035833"/>
    <lineage>
        <taxon>Bacteria</taxon>
        <taxon>Bacillati</taxon>
        <taxon>Bacillota</taxon>
        <taxon>Bacilli</taxon>
        <taxon>Bacillales</taxon>
        <taxon>Paenibacillaceae</taxon>
        <taxon>Paenibacillus</taxon>
    </lineage>
</organism>
<feature type="transmembrane region" description="Helical" evidence="3">
    <location>
        <begin position="304"/>
        <end position="322"/>
    </location>
</feature>
<comment type="similarity">
    <text evidence="1">Belongs to the GerABKA family.</text>
</comment>
<reference evidence="5" key="1">
    <citation type="journal article" date="2019" name="Int. J. Syst. Evol. Microbiol.">
        <title>The Global Catalogue of Microorganisms (GCM) 10K type strain sequencing project: providing services to taxonomists for standard genome sequencing and annotation.</title>
        <authorList>
            <consortium name="The Broad Institute Genomics Platform"/>
            <consortium name="The Broad Institute Genome Sequencing Center for Infectious Disease"/>
            <person name="Wu L."/>
            <person name="Ma J."/>
        </authorList>
    </citation>
    <scope>NUCLEOTIDE SEQUENCE [LARGE SCALE GENOMIC DNA]</scope>
    <source>
        <strain evidence="5">GH52</strain>
    </source>
</reference>
<feature type="transmembrane region" description="Helical" evidence="3">
    <location>
        <begin position="389"/>
        <end position="415"/>
    </location>
</feature>
<sequence length="472" mass="52170">MTKGEQLQQWFVNCQDVSFVHLTEGRMNENDDDIICIYCNGMIDEQLLRIKMPAISEGPERIAKPLHNIDEALATELVFTGQLLIYVVTTEMFYVMSIAKPPVRTPEESNTEASILGPKDGFVEDIIVNTALIRKRMLSNTLCYEQYEIGTRSRTKIGLLFIKDIAREEIISLARDRLKSIQIDSLVSSTQLEAFISDRPSSLFPLLDLTGRPDFVVDSLLRGRFAVIVDGSPSVIIAPANFAVLLKSAEDAHAPSGYVTAERIIRLTAFLTSIFLIGFWVALLNFHPTQLPFSLLATIVVSRHGIPLTIPFEAFFITLLFEVLREAGARLPKAVGQTLAVVGGLIIGDSAIKAGLSSPSLIVVAAISTISTFVLVNQTLSSNITILRLFVLFFSSFLGLYGFMFATLLLLIYVAGLRSFGIPYLSPLAPVGSVSYRETLRALIKVPWRQQYSDKQSMYANSNTTQKGEEEG</sequence>
<evidence type="ECO:0000256" key="3">
    <source>
        <dbReference type="SAM" id="Phobius"/>
    </source>
</evidence>
<dbReference type="PANTHER" id="PTHR22550">
    <property type="entry name" value="SPORE GERMINATION PROTEIN"/>
    <property type="match status" value="1"/>
</dbReference>
<keyword evidence="2 3" id="KW-0472">Membrane</keyword>